<feature type="non-terminal residue" evidence="2">
    <location>
        <position position="1"/>
    </location>
</feature>
<evidence type="ECO:0000313" key="2">
    <source>
        <dbReference type="EMBL" id="KAJ9579986.1"/>
    </source>
</evidence>
<evidence type="ECO:0000313" key="3">
    <source>
        <dbReference type="Proteomes" id="UP001233999"/>
    </source>
</evidence>
<keyword evidence="1" id="KW-0472">Membrane</keyword>
<proteinExistence type="predicted"/>
<organism evidence="2 3">
    <name type="scientific">Diploptera punctata</name>
    <name type="common">Pacific beetle cockroach</name>
    <dbReference type="NCBI Taxonomy" id="6984"/>
    <lineage>
        <taxon>Eukaryota</taxon>
        <taxon>Metazoa</taxon>
        <taxon>Ecdysozoa</taxon>
        <taxon>Arthropoda</taxon>
        <taxon>Hexapoda</taxon>
        <taxon>Insecta</taxon>
        <taxon>Pterygota</taxon>
        <taxon>Neoptera</taxon>
        <taxon>Polyneoptera</taxon>
        <taxon>Dictyoptera</taxon>
        <taxon>Blattodea</taxon>
        <taxon>Blaberoidea</taxon>
        <taxon>Blaberidae</taxon>
        <taxon>Diplopterinae</taxon>
        <taxon>Diploptera</taxon>
    </lineage>
</organism>
<feature type="transmembrane region" description="Helical" evidence="1">
    <location>
        <begin position="28"/>
        <end position="51"/>
    </location>
</feature>
<dbReference type="EMBL" id="JASPKZ010008365">
    <property type="protein sequence ID" value="KAJ9579986.1"/>
    <property type="molecule type" value="Genomic_DNA"/>
</dbReference>
<keyword evidence="1" id="KW-0812">Transmembrane</keyword>
<name>A0AAD8E7R3_DIPPU</name>
<accession>A0AAD8E7R3</accession>
<keyword evidence="3" id="KW-1185">Reference proteome</keyword>
<dbReference type="Proteomes" id="UP001233999">
    <property type="component" value="Unassembled WGS sequence"/>
</dbReference>
<gene>
    <name evidence="2" type="ORF">L9F63_004369</name>
</gene>
<reference evidence="2" key="1">
    <citation type="journal article" date="2023" name="IScience">
        <title>Live-bearing cockroach genome reveals convergent evolutionary mechanisms linked to viviparity in insects and beyond.</title>
        <authorList>
            <person name="Fouks B."/>
            <person name="Harrison M.C."/>
            <person name="Mikhailova A.A."/>
            <person name="Marchal E."/>
            <person name="English S."/>
            <person name="Carruthers M."/>
            <person name="Jennings E.C."/>
            <person name="Chiamaka E.L."/>
            <person name="Frigard R.A."/>
            <person name="Pippel M."/>
            <person name="Attardo G.M."/>
            <person name="Benoit J.B."/>
            <person name="Bornberg-Bauer E."/>
            <person name="Tobe S.S."/>
        </authorList>
    </citation>
    <scope>NUCLEOTIDE SEQUENCE</scope>
    <source>
        <strain evidence="2">Stay&amp;Tobe</strain>
    </source>
</reference>
<evidence type="ECO:0000256" key="1">
    <source>
        <dbReference type="SAM" id="Phobius"/>
    </source>
</evidence>
<dbReference type="AlphaFoldDB" id="A0AAD8E7R3"/>
<protein>
    <submittedName>
        <fullName evidence="2">Uncharacterized protein</fullName>
    </submittedName>
</protein>
<reference evidence="2" key="2">
    <citation type="submission" date="2023-05" db="EMBL/GenBank/DDBJ databases">
        <authorList>
            <person name="Fouks B."/>
        </authorList>
    </citation>
    <scope>NUCLEOTIDE SEQUENCE</scope>
    <source>
        <strain evidence="2">Stay&amp;Tobe</strain>
        <tissue evidence="2">Testes</tissue>
    </source>
</reference>
<comment type="caution">
    <text evidence="2">The sequence shown here is derived from an EMBL/GenBank/DDBJ whole genome shotgun (WGS) entry which is preliminary data.</text>
</comment>
<feature type="non-terminal residue" evidence="2">
    <location>
        <position position="64"/>
    </location>
</feature>
<sequence>MPGTAQGELKRWPIMTMTLLDLRARETLSFLILLINVLIDCLLDSTLITAYMGKKIILPETEQF</sequence>
<keyword evidence="1" id="KW-1133">Transmembrane helix</keyword>